<accession>A0ABV5E5N8</accession>
<dbReference type="Proteomes" id="UP001585080">
    <property type="component" value="Unassembled WGS sequence"/>
</dbReference>
<dbReference type="EMBL" id="JAYMRP010000003">
    <property type="protein sequence ID" value="MFB8772151.1"/>
    <property type="molecule type" value="Genomic_DNA"/>
</dbReference>
<keyword evidence="3" id="KW-1185">Reference proteome</keyword>
<name>A0ABV5E5N8_9ACTN</name>
<evidence type="ECO:0000256" key="1">
    <source>
        <dbReference type="SAM" id="MobiDB-lite"/>
    </source>
</evidence>
<proteinExistence type="predicted"/>
<evidence type="ECO:0008006" key="4">
    <source>
        <dbReference type="Google" id="ProtNLM"/>
    </source>
</evidence>
<dbReference type="RefSeq" id="WP_376731132.1">
    <property type="nucleotide sequence ID" value="NZ_JAYMRP010000003.1"/>
</dbReference>
<organism evidence="2 3">
    <name type="scientific">Streptomyces broussonetiae</name>
    <dbReference type="NCBI Taxonomy" id="2686304"/>
    <lineage>
        <taxon>Bacteria</taxon>
        <taxon>Bacillati</taxon>
        <taxon>Actinomycetota</taxon>
        <taxon>Actinomycetes</taxon>
        <taxon>Kitasatosporales</taxon>
        <taxon>Streptomycetaceae</taxon>
        <taxon>Streptomyces</taxon>
    </lineage>
</organism>
<feature type="region of interest" description="Disordered" evidence="1">
    <location>
        <begin position="52"/>
        <end position="71"/>
    </location>
</feature>
<sequence>MSARDRLHARLFKGPNENRDDLLDAYRAEELHKAADVLAPVYPGAAKRLRQLADQPVGKSSRPAADSTPGLTVRQQRLLDAIRTHGGEWTTRRVLHLYALTDPGVVGRGAARSDLTALARAGHLVLVDAPDNRHYVLHTRKDGAL</sequence>
<evidence type="ECO:0000313" key="3">
    <source>
        <dbReference type="Proteomes" id="UP001585080"/>
    </source>
</evidence>
<gene>
    <name evidence="2" type="ORF">VSS16_05300</name>
</gene>
<protein>
    <recommendedName>
        <fullName evidence="4">DUF2087 domain-containing protein</fullName>
    </recommendedName>
</protein>
<evidence type="ECO:0000313" key="2">
    <source>
        <dbReference type="EMBL" id="MFB8772151.1"/>
    </source>
</evidence>
<reference evidence="2 3" key="1">
    <citation type="submission" date="2024-01" db="EMBL/GenBank/DDBJ databases">
        <title>Genome mining of biosynthetic gene clusters to explore secondary metabolites of Streptomyces sp.</title>
        <authorList>
            <person name="Baig A."/>
            <person name="Ajitkumar Shintre N."/>
            <person name="Kumar H."/>
            <person name="Anbarasu A."/>
            <person name="Ramaiah S."/>
        </authorList>
    </citation>
    <scope>NUCLEOTIDE SEQUENCE [LARGE SCALE GENOMIC DNA]</scope>
    <source>
        <strain evidence="2 3">A57</strain>
    </source>
</reference>
<comment type="caution">
    <text evidence="2">The sequence shown here is derived from an EMBL/GenBank/DDBJ whole genome shotgun (WGS) entry which is preliminary data.</text>
</comment>